<evidence type="ECO:0000256" key="3">
    <source>
        <dbReference type="ARBA" id="ARBA00022980"/>
    </source>
</evidence>
<sequence length="197" mass="21510">MSISIHAEQRQHLTRSGLKQLRSKGRVPGIIFGSGVDNAMIHISRKEFHQWAKNSGSGIVNLQLGEKDKIAVLLEDIQQDPVSGEYLHMDFLRVRQDEVVRTRIPVQLSGTPKGTKVGGIIQTDNTSIEVEALPGNLPSSLEYDISEMEIGDNLQASDIVLPANVALISSPDEFLMSIVAPKLAEEEATEEAATEEA</sequence>
<dbReference type="InterPro" id="IPR020930">
    <property type="entry name" value="Ribosomal_uL5_bac-type"/>
</dbReference>
<dbReference type="CDD" id="cd00495">
    <property type="entry name" value="Ribosomal_L25_TL5_CTC"/>
    <property type="match status" value="1"/>
</dbReference>
<dbReference type="PANTHER" id="PTHR33284:SF1">
    <property type="entry name" value="RIBOSOMAL PROTEIN L25_GLN-TRNA SYNTHETASE, ANTI-CODON-BINDING DOMAIN-CONTAINING PROTEIN"/>
    <property type="match status" value="1"/>
</dbReference>
<keyword evidence="1 5" id="KW-0699">rRNA-binding</keyword>
<dbReference type="Gene3D" id="2.170.120.20">
    <property type="entry name" value="Ribosomal protein L25, beta domain"/>
    <property type="match status" value="1"/>
</dbReference>
<comment type="subunit">
    <text evidence="5">Part of the 50S ribosomal subunit; part of the 5S rRNA/L5/L18/L25 subcomplex. Contacts the 5S rRNA. Binds to the 5S rRNA independently of L5 and L18.</text>
</comment>
<comment type="function">
    <text evidence="5">This is one of the proteins that binds to the 5S RNA in the ribosome where it forms part of the central protuberance.</text>
</comment>
<evidence type="ECO:0000313" key="9">
    <source>
        <dbReference type="Proteomes" id="UP001597362"/>
    </source>
</evidence>
<dbReference type="RefSeq" id="WP_377772941.1">
    <property type="nucleotide sequence ID" value="NZ_JBHUHO010000031.1"/>
</dbReference>
<dbReference type="InterPro" id="IPR001021">
    <property type="entry name" value="Ribosomal_bL25_long"/>
</dbReference>
<dbReference type="Proteomes" id="UP001597362">
    <property type="component" value="Unassembled WGS sequence"/>
</dbReference>
<dbReference type="HAMAP" id="MF_01334">
    <property type="entry name" value="Ribosomal_bL25_CTC"/>
    <property type="match status" value="1"/>
</dbReference>
<keyword evidence="4 5" id="KW-0687">Ribonucleoprotein</keyword>
<dbReference type="Pfam" id="PF01386">
    <property type="entry name" value="Ribosomal_L25p"/>
    <property type="match status" value="1"/>
</dbReference>
<dbReference type="SUPFAM" id="SSF50715">
    <property type="entry name" value="Ribosomal protein L25-like"/>
    <property type="match status" value="1"/>
</dbReference>
<evidence type="ECO:0000259" key="7">
    <source>
        <dbReference type="Pfam" id="PF14693"/>
    </source>
</evidence>
<accession>A0ABW4YLQ2</accession>
<keyword evidence="3 5" id="KW-0689">Ribosomal protein</keyword>
<protein>
    <recommendedName>
        <fullName evidence="5">Large ribosomal subunit protein bL25</fullName>
    </recommendedName>
    <alternativeName>
        <fullName evidence="5">General stress protein CTC</fullName>
    </alternativeName>
</protein>
<evidence type="ECO:0000256" key="5">
    <source>
        <dbReference type="HAMAP-Rule" id="MF_01334"/>
    </source>
</evidence>
<organism evidence="8 9">
    <name type="scientific">Paenibacillus yanchengensis</name>
    <dbReference type="NCBI Taxonomy" id="2035833"/>
    <lineage>
        <taxon>Bacteria</taxon>
        <taxon>Bacillati</taxon>
        <taxon>Bacillota</taxon>
        <taxon>Bacilli</taxon>
        <taxon>Bacillales</taxon>
        <taxon>Paenibacillaceae</taxon>
        <taxon>Paenibacillus</taxon>
    </lineage>
</organism>
<dbReference type="EMBL" id="JBHUHO010000031">
    <property type="protein sequence ID" value="MFD2116591.1"/>
    <property type="molecule type" value="Genomic_DNA"/>
</dbReference>
<dbReference type="InterPro" id="IPR020057">
    <property type="entry name" value="Ribosomal_bL25_b-dom"/>
</dbReference>
<dbReference type="Gene3D" id="2.40.240.10">
    <property type="entry name" value="Ribosomal Protein L25, Chain P"/>
    <property type="match status" value="1"/>
</dbReference>
<comment type="caution">
    <text evidence="8">The sequence shown here is derived from an EMBL/GenBank/DDBJ whole genome shotgun (WGS) entry which is preliminary data.</text>
</comment>
<dbReference type="Pfam" id="PF14693">
    <property type="entry name" value="Ribosomal_TL5_C"/>
    <property type="match status" value="1"/>
</dbReference>
<dbReference type="InterPro" id="IPR020056">
    <property type="entry name" value="Rbsml_bL25/Gln-tRNA_synth_N"/>
</dbReference>
<comment type="similarity">
    <text evidence="5">Belongs to the bacterial ribosomal protein bL25 family. CTC subfamily.</text>
</comment>
<dbReference type="NCBIfam" id="TIGR00731">
    <property type="entry name" value="bL25_bact_ctc"/>
    <property type="match status" value="1"/>
</dbReference>
<dbReference type="InterPro" id="IPR011035">
    <property type="entry name" value="Ribosomal_bL25/Gln-tRNA_synth"/>
</dbReference>
<dbReference type="InterPro" id="IPR037121">
    <property type="entry name" value="Ribosomal_bL25_C"/>
</dbReference>
<keyword evidence="2 5" id="KW-0694">RNA-binding</keyword>
<evidence type="ECO:0000256" key="4">
    <source>
        <dbReference type="ARBA" id="ARBA00023274"/>
    </source>
</evidence>
<evidence type="ECO:0000259" key="6">
    <source>
        <dbReference type="Pfam" id="PF01386"/>
    </source>
</evidence>
<dbReference type="PANTHER" id="PTHR33284">
    <property type="entry name" value="RIBOSOMAL PROTEIN L25/GLN-TRNA SYNTHETASE, ANTI-CODON-BINDING DOMAIN-CONTAINING PROTEIN"/>
    <property type="match status" value="1"/>
</dbReference>
<feature type="domain" description="Large ribosomal subunit protein bL25 L25" evidence="6">
    <location>
        <begin position="5"/>
        <end position="91"/>
    </location>
</feature>
<proteinExistence type="inferred from homology"/>
<feature type="domain" description="Large ribosomal subunit protein bL25 beta" evidence="7">
    <location>
        <begin position="100"/>
        <end position="182"/>
    </location>
</feature>
<evidence type="ECO:0000256" key="2">
    <source>
        <dbReference type="ARBA" id="ARBA00022884"/>
    </source>
</evidence>
<keyword evidence="9" id="KW-1185">Reference proteome</keyword>
<evidence type="ECO:0000313" key="8">
    <source>
        <dbReference type="EMBL" id="MFD2116591.1"/>
    </source>
</evidence>
<evidence type="ECO:0000256" key="1">
    <source>
        <dbReference type="ARBA" id="ARBA00022730"/>
    </source>
</evidence>
<reference evidence="9" key="1">
    <citation type="journal article" date="2019" name="Int. J. Syst. Evol. Microbiol.">
        <title>The Global Catalogue of Microorganisms (GCM) 10K type strain sequencing project: providing services to taxonomists for standard genome sequencing and annotation.</title>
        <authorList>
            <consortium name="The Broad Institute Genomics Platform"/>
            <consortium name="The Broad Institute Genome Sequencing Center for Infectious Disease"/>
            <person name="Wu L."/>
            <person name="Ma J."/>
        </authorList>
    </citation>
    <scope>NUCLEOTIDE SEQUENCE [LARGE SCALE GENOMIC DNA]</scope>
    <source>
        <strain evidence="9">GH52</strain>
    </source>
</reference>
<gene>
    <name evidence="5" type="primary">rplY</name>
    <name evidence="5" type="synonym">ctc</name>
    <name evidence="8" type="ORF">ACFSJH_12735</name>
</gene>
<dbReference type="GO" id="GO:0005840">
    <property type="term" value="C:ribosome"/>
    <property type="evidence" value="ECO:0007669"/>
    <property type="project" value="UniProtKB-KW"/>
</dbReference>
<name>A0ABW4YLQ2_9BACL</name>
<dbReference type="InterPro" id="IPR029751">
    <property type="entry name" value="Ribosomal_L25_dom"/>
</dbReference>